<dbReference type="AlphaFoldDB" id="A0A2W6PKK5"/>
<dbReference type="Proteomes" id="UP000249746">
    <property type="component" value="Unassembled WGS sequence"/>
</dbReference>
<gene>
    <name evidence="2" type="ORF">B6S12_10360</name>
</gene>
<evidence type="ECO:0000259" key="1">
    <source>
        <dbReference type="PROSITE" id="PS51459"/>
    </source>
</evidence>
<proteinExistence type="predicted"/>
<sequence>MKYITLNEAITIHDKIIELIGGLSGYNDKQISYLASALEHIKNDDYYPTIADKITHLMFSCIKFHPFLDGNKRTSIFLGMHFLDLDDKYNEKFAEIMEDVVVNVANNTLSKNEFNEILQNFIKNFSNS</sequence>
<accession>A0A2W6PKK5</accession>
<dbReference type="NCBIfam" id="TIGR01550">
    <property type="entry name" value="DOC_P1"/>
    <property type="match status" value="1"/>
</dbReference>
<organism evidence="2 3">
    <name type="scientific">Helicobacter valdiviensis</name>
    <dbReference type="NCBI Taxonomy" id="1458358"/>
    <lineage>
        <taxon>Bacteria</taxon>
        <taxon>Pseudomonadati</taxon>
        <taxon>Campylobacterota</taxon>
        <taxon>Epsilonproteobacteria</taxon>
        <taxon>Campylobacterales</taxon>
        <taxon>Helicobacteraceae</taxon>
        <taxon>Helicobacter</taxon>
    </lineage>
</organism>
<dbReference type="GO" id="GO:0016301">
    <property type="term" value="F:kinase activity"/>
    <property type="evidence" value="ECO:0007669"/>
    <property type="project" value="InterPro"/>
</dbReference>
<name>A0A2W6PKK5_9HELI</name>
<comment type="caution">
    <text evidence="2">The sequence shown here is derived from an EMBL/GenBank/DDBJ whole genome shotgun (WGS) entry which is preliminary data.</text>
</comment>
<reference evidence="2 3" key="1">
    <citation type="submission" date="2017-03" db="EMBL/GenBank/DDBJ databases">
        <title>Genomic and clinical evidence uncovers the enterohepatic species Helicobacter valdiviensis as a potential human intestinal pathogen.</title>
        <authorList>
            <person name="Fresia P."/>
            <person name="Jara R."/>
            <person name="Sierra R."/>
            <person name="Ferres I."/>
            <person name="Greif G."/>
            <person name="Iraola G."/>
            <person name="Collado L."/>
        </authorList>
    </citation>
    <scope>NUCLEOTIDE SEQUENCE [LARGE SCALE GENOMIC DNA]</scope>
    <source>
        <strain evidence="2 3">WBE14</strain>
    </source>
</reference>
<evidence type="ECO:0000313" key="3">
    <source>
        <dbReference type="Proteomes" id="UP000249746"/>
    </source>
</evidence>
<dbReference type="InterPro" id="IPR053737">
    <property type="entry name" value="Type_II_TA_Toxin"/>
</dbReference>
<dbReference type="InterPro" id="IPR006440">
    <property type="entry name" value="Doc"/>
</dbReference>
<keyword evidence="3" id="KW-1185">Reference proteome</keyword>
<dbReference type="InterPro" id="IPR036597">
    <property type="entry name" value="Fido-like_dom_sf"/>
</dbReference>
<evidence type="ECO:0000313" key="2">
    <source>
        <dbReference type="EMBL" id="PZT47193.1"/>
    </source>
</evidence>
<dbReference type="PROSITE" id="PS51459">
    <property type="entry name" value="FIDO"/>
    <property type="match status" value="1"/>
</dbReference>
<dbReference type="EMBL" id="NBIU01000066">
    <property type="protein sequence ID" value="PZT47193.1"/>
    <property type="molecule type" value="Genomic_DNA"/>
</dbReference>
<dbReference type="SUPFAM" id="SSF140931">
    <property type="entry name" value="Fic-like"/>
    <property type="match status" value="1"/>
</dbReference>
<feature type="domain" description="Fido" evidence="1">
    <location>
        <begin position="4"/>
        <end position="124"/>
    </location>
</feature>
<dbReference type="Pfam" id="PF02661">
    <property type="entry name" value="Fic"/>
    <property type="match status" value="1"/>
</dbReference>
<dbReference type="Gene3D" id="1.20.120.1870">
    <property type="entry name" value="Fic/DOC protein, Fido domain"/>
    <property type="match status" value="1"/>
</dbReference>
<dbReference type="InterPro" id="IPR003812">
    <property type="entry name" value="Fido"/>
</dbReference>
<protein>
    <submittedName>
        <fullName evidence="2">Death-on-curing protein</fullName>
    </submittedName>
</protein>
<dbReference type="PANTHER" id="PTHR39426">
    <property type="entry name" value="HOMOLOGY TO DEATH-ON-CURING PROTEIN OF PHAGE P1"/>
    <property type="match status" value="1"/>
</dbReference>
<dbReference type="RefSeq" id="WP_111230707.1">
    <property type="nucleotide sequence ID" value="NZ_NBIU01000066.1"/>
</dbReference>
<dbReference type="PANTHER" id="PTHR39426:SF1">
    <property type="entry name" value="HOMOLOGY TO DEATH-ON-CURING PROTEIN OF PHAGE P1"/>
    <property type="match status" value="1"/>
</dbReference>
<dbReference type="OrthoDB" id="9802752at2"/>